<proteinExistence type="predicted"/>
<evidence type="ECO:0000256" key="2">
    <source>
        <dbReference type="ARBA" id="ARBA00023125"/>
    </source>
</evidence>
<dbReference type="GO" id="GO:0000976">
    <property type="term" value="F:transcription cis-regulatory region binding"/>
    <property type="evidence" value="ECO:0007669"/>
    <property type="project" value="TreeGrafter"/>
</dbReference>
<keyword evidence="1" id="KW-0805">Transcription regulation</keyword>
<accession>A0A369WQQ2</accession>
<evidence type="ECO:0000313" key="5">
    <source>
        <dbReference type="EMBL" id="RDE24400.1"/>
    </source>
</evidence>
<comment type="caution">
    <text evidence="5">The sequence shown here is derived from an EMBL/GenBank/DDBJ whole genome shotgun (WGS) entry which is preliminary data.</text>
</comment>
<dbReference type="PANTHER" id="PTHR47894:SF1">
    <property type="entry name" value="HTH-TYPE TRANSCRIPTIONAL REGULATOR VQSM"/>
    <property type="match status" value="1"/>
</dbReference>
<evidence type="ECO:0000256" key="3">
    <source>
        <dbReference type="ARBA" id="ARBA00023163"/>
    </source>
</evidence>
<dbReference type="EMBL" id="QQOH01000001">
    <property type="protein sequence ID" value="RDE24400.1"/>
    <property type="molecule type" value="Genomic_DNA"/>
</dbReference>
<dbReference type="AlphaFoldDB" id="A0A369WQQ2"/>
<dbReference type="InterPro" id="IPR009057">
    <property type="entry name" value="Homeodomain-like_sf"/>
</dbReference>
<keyword evidence="3" id="KW-0804">Transcription</keyword>
<dbReference type="InterPro" id="IPR032687">
    <property type="entry name" value="AraC-type_N"/>
</dbReference>
<sequence length="341" mass="38690">MLDIATTATGWAVAIKRALQEYGVDGDQILIASGIDPQQSLDPNGRLPVTISSNLTRLATDASGDPAFGLSIGKMMRPTSWHALGFSVWASSTLREAFERMVRYFKIFTTCGSLELIEDDQHLTLRAKVLPAYQPILHYEEYEAFAALVVLTARHLMPEQWNPVEVGLPRPAAEIDTTPFERLFRCPVRFGQQELYIVMDLQEIDAPLPTANPELARTNDQVCAEYIARFDRSDIVAQVYYRLMLELPQGEPPMEQIAESLHISLRTLQRKLSDQGTSYKRLLDELRHDLALQYIQQRHLNISEISYMLGFSQVSSFSRVFKRWTGLPPADYRDRGPNGEE</sequence>
<keyword evidence="2" id="KW-0238">DNA-binding</keyword>
<dbReference type="Gene3D" id="1.10.10.60">
    <property type="entry name" value="Homeodomain-like"/>
    <property type="match status" value="1"/>
</dbReference>
<dbReference type="InterPro" id="IPR018060">
    <property type="entry name" value="HTH_AraC"/>
</dbReference>
<reference evidence="5 6" key="1">
    <citation type="submission" date="2018-07" db="EMBL/GenBank/DDBJ databases">
        <title>Motiliproteus coralliicola sp. nov., a bacterium isolated from Coral.</title>
        <authorList>
            <person name="Wang G."/>
        </authorList>
    </citation>
    <scope>NUCLEOTIDE SEQUENCE [LARGE SCALE GENOMIC DNA]</scope>
    <source>
        <strain evidence="5 6">C34</strain>
    </source>
</reference>
<dbReference type="OrthoDB" id="5722175at2"/>
<feature type="domain" description="HTH araC/xylS-type" evidence="4">
    <location>
        <begin position="237"/>
        <end position="335"/>
    </location>
</feature>
<dbReference type="Pfam" id="PF12833">
    <property type="entry name" value="HTH_18"/>
    <property type="match status" value="1"/>
</dbReference>
<name>A0A369WQQ2_9GAMM</name>
<dbReference type="RefSeq" id="WP_114693987.1">
    <property type="nucleotide sequence ID" value="NZ_QQOH01000001.1"/>
</dbReference>
<organism evidence="5 6">
    <name type="scientific">Motiliproteus coralliicola</name>
    <dbReference type="NCBI Taxonomy" id="2283196"/>
    <lineage>
        <taxon>Bacteria</taxon>
        <taxon>Pseudomonadati</taxon>
        <taxon>Pseudomonadota</taxon>
        <taxon>Gammaproteobacteria</taxon>
        <taxon>Oceanospirillales</taxon>
        <taxon>Oceanospirillaceae</taxon>
        <taxon>Motiliproteus</taxon>
    </lineage>
</organism>
<dbReference type="Pfam" id="PF12625">
    <property type="entry name" value="Arabinose_bd"/>
    <property type="match status" value="1"/>
</dbReference>
<dbReference type="SMART" id="SM00342">
    <property type="entry name" value="HTH_ARAC"/>
    <property type="match status" value="1"/>
</dbReference>
<keyword evidence="6" id="KW-1185">Reference proteome</keyword>
<evidence type="ECO:0000313" key="6">
    <source>
        <dbReference type="Proteomes" id="UP000253769"/>
    </source>
</evidence>
<dbReference type="PANTHER" id="PTHR47894">
    <property type="entry name" value="HTH-TYPE TRANSCRIPTIONAL REGULATOR GADX"/>
    <property type="match status" value="1"/>
</dbReference>
<dbReference type="SUPFAM" id="SSF46689">
    <property type="entry name" value="Homeodomain-like"/>
    <property type="match status" value="1"/>
</dbReference>
<evidence type="ECO:0000259" key="4">
    <source>
        <dbReference type="PROSITE" id="PS01124"/>
    </source>
</evidence>
<evidence type="ECO:0000256" key="1">
    <source>
        <dbReference type="ARBA" id="ARBA00023015"/>
    </source>
</evidence>
<dbReference type="GO" id="GO:0003700">
    <property type="term" value="F:DNA-binding transcription factor activity"/>
    <property type="evidence" value="ECO:0007669"/>
    <property type="project" value="InterPro"/>
</dbReference>
<protein>
    <submittedName>
        <fullName evidence="5">AraC family transcriptional regulator</fullName>
    </submittedName>
</protein>
<dbReference type="InterPro" id="IPR020449">
    <property type="entry name" value="Tscrpt_reg_AraC-type_HTH"/>
</dbReference>
<dbReference type="PRINTS" id="PR00032">
    <property type="entry name" value="HTHARAC"/>
</dbReference>
<dbReference type="Proteomes" id="UP000253769">
    <property type="component" value="Unassembled WGS sequence"/>
</dbReference>
<dbReference type="GO" id="GO:0005829">
    <property type="term" value="C:cytosol"/>
    <property type="evidence" value="ECO:0007669"/>
    <property type="project" value="TreeGrafter"/>
</dbReference>
<dbReference type="PROSITE" id="PS01124">
    <property type="entry name" value="HTH_ARAC_FAMILY_2"/>
    <property type="match status" value="1"/>
</dbReference>
<gene>
    <name evidence="5" type="ORF">DV711_02085</name>
</gene>